<organism evidence="4">
    <name type="scientific">Salvia splendens</name>
    <name type="common">Scarlet sage</name>
    <dbReference type="NCBI Taxonomy" id="180675"/>
    <lineage>
        <taxon>Eukaryota</taxon>
        <taxon>Viridiplantae</taxon>
        <taxon>Streptophyta</taxon>
        <taxon>Embryophyta</taxon>
        <taxon>Tracheophyta</taxon>
        <taxon>Spermatophyta</taxon>
        <taxon>Magnoliopsida</taxon>
        <taxon>eudicotyledons</taxon>
        <taxon>Gunneridae</taxon>
        <taxon>Pentapetalae</taxon>
        <taxon>asterids</taxon>
        <taxon>lamiids</taxon>
        <taxon>Lamiales</taxon>
        <taxon>Lamiaceae</taxon>
        <taxon>Nepetoideae</taxon>
        <taxon>Mentheae</taxon>
        <taxon>Salviinae</taxon>
        <taxon>Salvia</taxon>
        <taxon>Salvia subgen. Calosphace</taxon>
        <taxon>core Calosphace</taxon>
    </lineage>
</organism>
<protein>
    <recommendedName>
        <fullName evidence="3">DC1 domain-containing protein</fullName>
    </recommendedName>
</protein>
<comment type="caution">
    <text evidence="4">The sequence shown here is derived from an EMBL/GenBank/DDBJ whole genome shotgun (WGS) entry which is preliminary data.</text>
</comment>
<feature type="region of interest" description="Disordered" evidence="2">
    <location>
        <begin position="313"/>
        <end position="338"/>
    </location>
</feature>
<dbReference type="InterPro" id="IPR046349">
    <property type="entry name" value="C1-like_sf"/>
</dbReference>
<dbReference type="Proteomes" id="UP000298416">
    <property type="component" value="Unassembled WGS sequence"/>
</dbReference>
<feature type="domain" description="DC1" evidence="3">
    <location>
        <begin position="134"/>
        <end position="179"/>
    </location>
</feature>
<evidence type="ECO:0000313" key="4">
    <source>
        <dbReference type="EMBL" id="KAG6397966.1"/>
    </source>
</evidence>
<dbReference type="PANTHER" id="PTHR32410:SF216">
    <property type="entry name" value="PHORBOL-ESTER_DAG-TYPE DOMAIN-CONTAINING PROTEIN"/>
    <property type="match status" value="1"/>
</dbReference>
<name>A0A8X8WQ88_SALSN</name>
<dbReference type="PANTHER" id="PTHR32410">
    <property type="entry name" value="CYSTEINE/HISTIDINE-RICH C1 DOMAIN FAMILY PROTEIN"/>
    <property type="match status" value="1"/>
</dbReference>
<feature type="domain" description="DC1" evidence="3">
    <location>
        <begin position="11"/>
        <end position="60"/>
    </location>
</feature>
<sequence>MEKKVIDWVNHEHPLILAENVSKDETSNCYGCGNPVTDLEVAYVCTVQNCSNRIILHKKCGELPSQILHPKHPQHPLHLFDCHVPWLYRCDICLCDLGEVLVYQCSSCNFGVDLICGITSVDDVLRGKIQVEHPSHPDHPLTLMRKPLFSFCCDGCGVNDVDMAYICSTCEFMVHKTCALMPLILPINLRYHHHHLSLAFSVPMKHQTYIFYCDVCLGKLDRTRWMYYCGDCRFIAHIRDGDEKDGLDAIEFPIHPQDISEKLITPFVMREKGLNDIPDVADMPAEVHMPQTTASFSFLFNYHNHPLRLVTELSSKDDEVDHNNTMDESDEDDEDRVS</sequence>
<keyword evidence="5" id="KW-1185">Reference proteome</keyword>
<dbReference type="InterPro" id="IPR053192">
    <property type="entry name" value="Vacuole_Formation_Reg"/>
</dbReference>
<dbReference type="EMBL" id="PNBA02000015">
    <property type="protein sequence ID" value="KAG6397966.1"/>
    <property type="molecule type" value="Genomic_DNA"/>
</dbReference>
<evidence type="ECO:0000256" key="1">
    <source>
        <dbReference type="ARBA" id="ARBA00022737"/>
    </source>
</evidence>
<evidence type="ECO:0000313" key="5">
    <source>
        <dbReference type="Proteomes" id="UP000298416"/>
    </source>
</evidence>
<proteinExistence type="predicted"/>
<reference evidence="4" key="2">
    <citation type="submission" date="2020-08" db="EMBL/GenBank/DDBJ databases">
        <title>Plant Genome Project.</title>
        <authorList>
            <person name="Zhang R.-G."/>
        </authorList>
    </citation>
    <scope>NUCLEOTIDE SEQUENCE</scope>
    <source>
        <strain evidence="4">Huo1</strain>
        <tissue evidence="4">Leaf</tissue>
    </source>
</reference>
<feature type="domain" description="DC1" evidence="3">
    <location>
        <begin position="191"/>
        <end position="239"/>
    </location>
</feature>
<evidence type="ECO:0000259" key="3">
    <source>
        <dbReference type="Pfam" id="PF03107"/>
    </source>
</evidence>
<keyword evidence="1" id="KW-0677">Repeat</keyword>
<dbReference type="SUPFAM" id="SSF57889">
    <property type="entry name" value="Cysteine-rich domain"/>
    <property type="match status" value="2"/>
</dbReference>
<reference evidence="4" key="1">
    <citation type="submission" date="2018-01" db="EMBL/GenBank/DDBJ databases">
        <authorList>
            <person name="Mao J.F."/>
        </authorList>
    </citation>
    <scope>NUCLEOTIDE SEQUENCE</scope>
    <source>
        <strain evidence="4">Huo1</strain>
        <tissue evidence="4">Leaf</tissue>
    </source>
</reference>
<accession>A0A8X8WQ88</accession>
<gene>
    <name evidence="4" type="ORF">SASPL_139416</name>
</gene>
<dbReference type="Pfam" id="PF03107">
    <property type="entry name" value="C1_2"/>
    <property type="match status" value="3"/>
</dbReference>
<evidence type="ECO:0000256" key="2">
    <source>
        <dbReference type="SAM" id="MobiDB-lite"/>
    </source>
</evidence>
<feature type="compositionally biased region" description="Acidic residues" evidence="2">
    <location>
        <begin position="327"/>
        <end position="338"/>
    </location>
</feature>
<dbReference type="InterPro" id="IPR004146">
    <property type="entry name" value="DC1"/>
</dbReference>
<dbReference type="AlphaFoldDB" id="A0A8X8WQ88"/>
<feature type="compositionally biased region" description="Basic and acidic residues" evidence="2">
    <location>
        <begin position="314"/>
        <end position="325"/>
    </location>
</feature>